<feature type="domain" description="Aminotransferase class V" evidence="5">
    <location>
        <begin position="37"/>
        <end position="424"/>
    </location>
</feature>
<keyword evidence="3" id="KW-0663">Pyridoxal phosphate</keyword>
<dbReference type="InterPro" id="IPR020578">
    <property type="entry name" value="Aminotrans_V_PyrdxlP_BS"/>
</dbReference>
<comment type="catalytic activity">
    <reaction evidence="4">
        <text>(sulfur carrier)-H + L-cysteine = (sulfur carrier)-SH + L-alanine</text>
        <dbReference type="Rhea" id="RHEA:43892"/>
        <dbReference type="Rhea" id="RHEA-COMP:14737"/>
        <dbReference type="Rhea" id="RHEA-COMP:14739"/>
        <dbReference type="ChEBI" id="CHEBI:29917"/>
        <dbReference type="ChEBI" id="CHEBI:35235"/>
        <dbReference type="ChEBI" id="CHEBI:57972"/>
        <dbReference type="ChEBI" id="CHEBI:64428"/>
        <dbReference type="EC" id="2.8.1.7"/>
    </reaction>
</comment>
<evidence type="ECO:0000256" key="2">
    <source>
        <dbReference type="ARBA" id="ARBA00010447"/>
    </source>
</evidence>
<dbReference type="InterPro" id="IPR000192">
    <property type="entry name" value="Aminotrans_V_dom"/>
</dbReference>
<comment type="cofactor">
    <cofactor evidence="1">
        <name>pyridoxal 5'-phosphate</name>
        <dbReference type="ChEBI" id="CHEBI:597326"/>
    </cofactor>
</comment>
<dbReference type="PROSITE" id="PS00595">
    <property type="entry name" value="AA_TRANSFER_CLASS_5"/>
    <property type="match status" value="1"/>
</dbReference>
<dbReference type="Pfam" id="PF00266">
    <property type="entry name" value="Aminotran_5"/>
    <property type="match status" value="1"/>
</dbReference>
<name>A0A0W8E433_9ZZZZ</name>
<dbReference type="InterPro" id="IPR015422">
    <property type="entry name" value="PyrdxlP-dep_Trfase_small"/>
</dbReference>
<comment type="similarity">
    <text evidence="2">Belongs to the class-V pyridoxal-phosphate-dependent aminotransferase family. Csd subfamily.</text>
</comment>
<dbReference type="AlphaFoldDB" id="A0A0W8E433"/>
<dbReference type="EMBL" id="LNQE01001884">
    <property type="protein sequence ID" value="KUG03333.1"/>
    <property type="molecule type" value="Genomic_DNA"/>
</dbReference>
<reference evidence="6" key="1">
    <citation type="journal article" date="2015" name="Proc. Natl. Acad. Sci. U.S.A.">
        <title>Networks of energetic and metabolic interactions define dynamics in microbial communities.</title>
        <authorList>
            <person name="Embree M."/>
            <person name="Liu J.K."/>
            <person name="Al-Bassam M.M."/>
            <person name="Zengler K."/>
        </authorList>
    </citation>
    <scope>NUCLEOTIDE SEQUENCE</scope>
</reference>
<dbReference type="PANTHER" id="PTHR43586">
    <property type="entry name" value="CYSTEINE DESULFURASE"/>
    <property type="match status" value="1"/>
</dbReference>
<accession>A0A0W8E433</accession>
<dbReference type="Gene3D" id="3.40.640.10">
    <property type="entry name" value="Type I PLP-dependent aspartate aminotransferase-like (Major domain)"/>
    <property type="match status" value="1"/>
</dbReference>
<comment type="caution">
    <text evidence="6">The sequence shown here is derived from an EMBL/GenBank/DDBJ whole genome shotgun (WGS) entry which is preliminary data.</text>
</comment>
<dbReference type="SUPFAM" id="SSF53383">
    <property type="entry name" value="PLP-dependent transferases"/>
    <property type="match status" value="1"/>
</dbReference>
<evidence type="ECO:0000256" key="3">
    <source>
        <dbReference type="ARBA" id="ARBA00022898"/>
    </source>
</evidence>
<evidence type="ECO:0000256" key="4">
    <source>
        <dbReference type="ARBA" id="ARBA00050776"/>
    </source>
</evidence>
<protein>
    <submittedName>
        <fullName evidence="6">Cysteine desulfurase</fullName>
        <ecNumber evidence="6">2.8.1.7</ecNumber>
    </submittedName>
</protein>
<dbReference type="InterPro" id="IPR015421">
    <property type="entry name" value="PyrdxlP-dep_Trfase_major"/>
</dbReference>
<dbReference type="EC" id="2.8.1.7" evidence="6"/>
<evidence type="ECO:0000259" key="5">
    <source>
        <dbReference type="Pfam" id="PF00266"/>
    </source>
</evidence>
<keyword evidence="6" id="KW-0808">Transferase</keyword>
<proteinExistence type="inferred from homology"/>
<dbReference type="GO" id="GO:0031071">
    <property type="term" value="F:cysteine desulfurase activity"/>
    <property type="evidence" value="ECO:0007669"/>
    <property type="project" value="UniProtKB-EC"/>
</dbReference>
<sequence length="478" mass="53729">MFMNRANPAVAVQILRKNIKGINQKVWVRGKKKKRYIHFDNAASTPALVPVLNDMSRFLEWYSGVHRGNGYKSMVSSRVYDDSHSVIGQFVKADLDRDSIIMVNNTTEGINKLSYRLHLKPTDVVVTTDMEHHSNDLPWRGKGTVEYVRVDKDGVLDIEHAARILRKHYPQVKLLTVCGASNVTGHVNDVHLLAEMAHEYGARIMVDGAQLVPHRPFDMKPHSDPRHIDFIAFSGHKIFSPFGSGALIGPRELFTQNPPDYIGGGTVKIVMKKKVYWSDPPDSDEAGSPNVTGTYALARTLTYLDRLGMEKLQEHEEGLTSYLLEQISRIPGVTVYGSTDRVGVVTLNINGLPHALVGAVLCYEAGIGTRTGCFCAQNYVRHLLSLEENPEHVKLYEQNRNDKIPGMVRVSLAGYNTRGEVDYFLQWLKDISQNKNEFKQRYRFFARQGSFVPVDFAGGSLVDKVYNRCMKGSLVPPK</sequence>
<gene>
    <name evidence="6" type="ORF">ASZ90_019255</name>
</gene>
<dbReference type="Gene3D" id="3.90.1150.10">
    <property type="entry name" value="Aspartate Aminotransferase, domain 1"/>
    <property type="match status" value="1"/>
</dbReference>
<evidence type="ECO:0000256" key="1">
    <source>
        <dbReference type="ARBA" id="ARBA00001933"/>
    </source>
</evidence>
<dbReference type="InterPro" id="IPR015424">
    <property type="entry name" value="PyrdxlP-dep_Trfase"/>
</dbReference>
<organism evidence="6">
    <name type="scientific">hydrocarbon metagenome</name>
    <dbReference type="NCBI Taxonomy" id="938273"/>
    <lineage>
        <taxon>unclassified sequences</taxon>
        <taxon>metagenomes</taxon>
        <taxon>ecological metagenomes</taxon>
    </lineage>
</organism>
<dbReference type="PANTHER" id="PTHR43586:SF8">
    <property type="entry name" value="CYSTEINE DESULFURASE 1, CHLOROPLASTIC"/>
    <property type="match status" value="1"/>
</dbReference>
<evidence type="ECO:0000313" key="6">
    <source>
        <dbReference type="EMBL" id="KUG03333.1"/>
    </source>
</evidence>